<evidence type="ECO:0000313" key="1">
    <source>
        <dbReference type="EnsemblMetazoa" id="GPPI017346-PA"/>
    </source>
</evidence>
<accession>A0A1B0B369</accession>
<evidence type="ECO:0000313" key="2">
    <source>
        <dbReference type="Proteomes" id="UP000092460"/>
    </source>
</evidence>
<dbReference type="VEuPathDB" id="VectorBase:GPPI017346"/>
<keyword evidence="2" id="KW-1185">Reference proteome</keyword>
<dbReference type="EMBL" id="JXJN01007779">
    <property type="status" value="NOT_ANNOTATED_CDS"/>
    <property type="molecule type" value="Genomic_DNA"/>
</dbReference>
<reference evidence="2" key="1">
    <citation type="submission" date="2015-01" db="EMBL/GenBank/DDBJ databases">
        <authorList>
            <person name="Aksoy S."/>
            <person name="Warren W."/>
            <person name="Wilson R.K."/>
        </authorList>
    </citation>
    <scope>NUCLEOTIDE SEQUENCE [LARGE SCALE GENOMIC DNA]</scope>
    <source>
        <strain evidence="2">IAEA</strain>
    </source>
</reference>
<protein>
    <submittedName>
        <fullName evidence="1">Uncharacterized protein</fullName>
    </submittedName>
</protein>
<dbReference type="EnsemblMetazoa" id="GPPI017346-RA">
    <property type="protein sequence ID" value="GPPI017346-PA"/>
    <property type="gene ID" value="GPPI017346"/>
</dbReference>
<dbReference type="Proteomes" id="UP000092460">
    <property type="component" value="Unassembled WGS sequence"/>
</dbReference>
<name>A0A1B0B369_9MUSC</name>
<sequence length="135" mass="15386">MGSKSNEVEGWEKIVQPPKDNLYKLLKNMINQRATDMKISVSELTSIVFDISKAHQSLADNIKNSLEATKSKKNLHMRININCSKLSKQYLRAFKCSRKAVSSRKRASSSKHSQYWLISSLKRKKFAALNSSKIP</sequence>
<proteinExistence type="predicted"/>
<organism evidence="1 2">
    <name type="scientific">Glossina palpalis gambiensis</name>
    <dbReference type="NCBI Taxonomy" id="67801"/>
    <lineage>
        <taxon>Eukaryota</taxon>
        <taxon>Metazoa</taxon>
        <taxon>Ecdysozoa</taxon>
        <taxon>Arthropoda</taxon>
        <taxon>Hexapoda</taxon>
        <taxon>Insecta</taxon>
        <taxon>Pterygota</taxon>
        <taxon>Neoptera</taxon>
        <taxon>Endopterygota</taxon>
        <taxon>Diptera</taxon>
        <taxon>Brachycera</taxon>
        <taxon>Muscomorpha</taxon>
        <taxon>Hippoboscoidea</taxon>
        <taxon>Glossinidae</taxon>
        <taxon>Glossina</taxon>
    </lineage>
</organism>
<reference evidence="1" key="2">
    <citation type="submission" date="2020-05" db="UniProtKB">
        <authorList>
            <consortium name="EnsemblMetazoa"/>
        </authorList>
    </citation>
    <scope>IDENTIFICATION</scope>
    <source>
        <strain evidence="1">IAEA</strain>
    </source>
</reference>
<dbReference type="AlphaFoldDB" id="A0A1B0B369"/>